<dbReference type="Proteomes" id="UP001596500">
    <property type="component" value="Unassembled WGS sequence"/>
</dbReference>
<protein>
    <submittedName>
        <fullName evidence="1">Uncharacterized protein</fullName>
    </submittedName>
</protein>
<comment type="caution">
    <text evidence="1">The sequence shown here is derived from an EMBL/GenBank/DDBJ whole genome shotgun (WGS) entry which is preliminary data.</text>
</comment>
<sequence length="103" mass="11819">MLKTMDTTTAAEEGFVGKMAENGSVAFNKSSKKSERKNDHSKGILAHYMATNVVENYIRVETSMPESLYRFFEEYCRRYNITVAQALCLLVEIERDLIRGIEE</sequence>
<dbReference type="EMBL" id="JBHTBW010000021">
    <property type="protein sequence ID" value="MFC7441399.1"/>
    <property type="molecule type" value="Genomic_DNA"/>
</dbReference>
<keyword evidence="2" id="KW-1185">Reference proteome</keyword>
<evidence type="ECO:0000313" key="1">
    <source>
        <dbReference type="EMBL" id="MFC7441399.1"/>
    </source>
</evidence>
<dbReference type="RefSeq" id="WP_379864687.1">
    <property type="nucleotide sequence ID" value="NZ_JBHTBW010000021.1"/>
</dbReference>
<proteinExistence type="predicted"/>
<accession>A0ABW2RKP0</accession>
<reference evidence="2" key="1">
    <citation type="journal article" date="2019" name="Int. J. Syst. Evol. Microbiol.">
        <title>The Global Catalogue of Microorganisms (GCM) 10K type strain sequencing project: providing services to taxonomists for standard genome sequencing and annotation.</title>
        <authorList>
            <consortium name="The Broad Institute Genomics Platform"/>
            <consortium name="The Broad Institute Genome Sequencing Center for Infectious Disease"/>
            <person name="Wu L."/>
            <person name="Ma J."/>
        </authorList>
    </citation>
    <scope>NUCLEOTIDE SEQUENCE [LARGE SCALE GENOMIC DNA]</scope>
    <source>
        <strain evidence="2">CGMCC 1.12942</strain>
    </source>
</reference>
<evidence type="ECO:0000313" key="2">
    <source>
        <dbReference type="Proteomes" id="UP001596500"/>
    </source>
</evidence>
<gene>
    <name evidence="1" type="ORF">ACFQNG_09525</name>
</gene>
<name>A0ABW2RKP0_9BACL</name>
<organism evidence="1 2">
    <name type="scientific">Laceyella putida</name>
    <dbReference type="NCBI Taxonomy" id="110101"/>
    <lineage>
        <taxon>Bacteria</taxon>
        <taxon>Bacillati</taxon>
        <taxon>Bacillota</taxon>
        <taxon>Bacilli</taxon>
        <taxon>Bacillales</taxon>
        <taxon>Thermoactinomycetaceae</taxon>
        <taxon>Laceyella</taxon>
    </lineage>
</organism>